<dbReference type="Proteomes" id="UP001604336">
    <property type="component" value="Unassembled WGS sequence"/>
</dbReference>
<feature type="domain" description="Retrotransposon Copia-like N-terminal" evidence="1">
    <location>
        <begin position="26"/>
        <end position="73"/>
    </location>
</feature>
<dbReference type="PANTHER" id="PTHR37610">
    <property type="entry name" value="CCHC-TYPE DOMAIN-CONTAINING PROTEIN"/>
    <property type="match status" value="1"/>
</dbReference>
<keyword evidence="3" id="KW-1185">Reference proteome</keyword>
<dbReference type="Pfam" id="PF14244">
    <property type="entry name" value="Retrotran_gag_3"/>
    <property type="match status" value="1"/>
</dbReference>
<comment type="caution">
    <text evidence="2">The sequence shown here is derived from an EMBL/GenBank/DDBJ whole genome shotgun (WGS) entry which is preliminary data.</text>
</comment>
<organism evidence="2 3">
    <name type="scientific">Abeliophyllum distichum</name>
    <dbReference type="NCBI Taxonomy" id="126358"/>
    <lineage>
        <taxon>Eukaryota</taxon>
        <taxon>Viridiplantae</taxon>
        <taxon>Streptophyta</taxon>
        <taxon>Embryophyta</taxon>
        <taxon>Tracheophyta</taxon>
        <taxon>Spermatophyta</taxon>
        <taxon>Magnoliopsida</taxon>
        <taxon>eudicotyledons</taxon>
        <taxon>Gunneridae</taxon>
        <taxon>Pentapetalae</taxon>
        <taxon>asterids</taxon>
        <taxon>lamiids</taxon>
        <taxon>Lamiales</taxon>
        <taxon>Oleaceae</taxon>
        <taxon>Forsythieae</taxon>
        <taxon>Abeliophyllum</taxon>
    </lineage>
</organism>
<evidence type="ECO:0000259" key="1">
    <source>
        <dbReference type="Pfam" id="PF14244"/>
    </source>
</evidence>
<name>A0ABD1PDA8_9LAMI</name>
<reference evidence="3" key="1">
    <citation type="submission" date="2024-07" db="EMBL/GenBank/DDBJ databases">
        <title>Two chromosome-level genome assemblies of Korean endemic species Abeliophyllum distichum and Forsythia ovata (Oleaceae).</title>
        <authorList>
            <person name="Jang H."/>
        </authorList>
    </citation>
    <scope>NUCLEOTIDE SEQUENCE [LARGE SCALE GENOMIC DNA]</scope>
</reference>
<dbReference type="EMBL" id="JBFOLK010000014">
    <property type="protein sequence ID" value="KAL2461880.1"/>
    <property type="molecule type" value="Genomic_DNA"/>
</dbReference>
<dbReference type="AlphaFoldDB" id="A0ABD1PDA8"/>
<sequence>MNLKDDSSSKNIEKREETLPDPLTLHHSDTLGLTLINTPLDGHNYGQWSCSMRLSLSAKNKLGLIDGIITAPPSTDAKFPIWQCCNDLVLTWILHSIHTDITRNIIFFDTAATVWSDLQDQFSREMIQESIKSDKKSLNVAKAPSLFLRITLDSRDFGMN</sequence>
<proteinExistence type="predicted"/>
<evidence type="ECO:0000313" key="2">
    <source>
        <dbReference type="EMBL" id="KAL2461880.1"/>
    </source>
</evidence>
<gene>
    <name evidence="2" type="ORF">Adt_45300</name>
</gene>
<accession>A0ABD1PDA8</accession>
<dbReference type="InterPro" id="IPR029472">
    <property type="entry name" value="Copia-like_N"/>
</dbReference>
<evidence type="ECO:0000313" key="3">
    <source>
        <dbReference type="Proteomes" id="UP001604336"/>
    </source>
</evidence>
<dbReference type="PANTHER" id="PTHR37610:SF40">
    <property type="entry name" value="OS01G0909600 PROTEIN"/>
    <property type="match status" value="1"/>
</dbReference>
<protein>
    <submittedName>
        <fullName evidence="2">Retrotransposon gag protein</fullName>
    </submittedName>
</protein>